<comment type="subcellular location">
    <subcellularLocation>
        <location evidence="1">Cytoplasm</location>
        <location evidence="1">Cytoskeleton</location>
        <location evidence="1">Spindle</location>
    </subcellularLocation>
</comment>
<feature type="region of interest" description="Disordered" evidence="5">
    <location>
        <begin position="719"/>
        <end position="756"/>
    </location>
</feature>
<feature type="coiled-coil region" evidence="4">
    <location>
        <begin position="149"/>
        <end position="207"/>
    </location>
</feature>
<name>A0AA36NCT9_9DINO</name>
<feature type="domain" description="Hyaluronan-mediated motility receptor C-terminal" evidence="6">
    <location>
        <begin position="579"/>
        <end position="685"/>
    </location>
</feature>
<feature type="compositionally biased region" description="Polar residues" evidence="5">
    <location>
        <begin position="723"/>
        <end position="742"/>
    </location>
</feature>
<organism evidence="7 8">
    <name type="scientific">Effrenium voratum</name>
    <dbReference type="NCBI Taxonomy" id="2562239"/>
    <lineage>
        <taxon>Eukaryota</taxon>
        <taxon>Sar</taxon>
        <taxon>Alveolata</taxon>
        <taxon>Dinophyceae</taxon>
        <taxon>Suessiales</taxon>
        <taxon>Symbiodiniaceae</taxon>
        <taxon>Effrenium</taxon>
    </lineage>
</organism>
<sequence>MMWSKQKSPRFEKEKPTNPIGPGYYDLPSVLHEQSVTIPGSDRFQEQPMPETPGPGSYAQGTKASKAKQCKENRPPSRDRNSKQIQSPKQVKGDFLQTKLEEEEHLRREAEGRLLQLTESARQTAAEYAQLRGEHFTLAQTQEKSKIVIADLQAALTAIEEKVPQLESQLVDAEAARAAAAQHKQEAESLRAEVPALRKQLEDSEAAHAAAAKQHAEEVQRLQGEVSQVPELKKQLAEMEAMRRAAAVQHECAEERLQTEVAQVSELQKQLQEAKASTDAIMAEQAEEISTLQATASKVPGLEKNLFDIEAALAAAREESSQVESLQAEVPGLRKQLEDSEAAHAAAAKQHAEEVQRLQGEVSQVSELQQQVKDMEAALEAAAKEQEQESCKSRAEASQVHELTKRLADLEAAGQKAAERHEQDLQKLREEASSSAIEHEGALASLQAEVSQVPLLKERLAEAEATITVQRQAELQAQAAEAELHKKLADAEAKCQSVELEANETEVTQLQEQLAAARAENSALMSDKDQLKKDLEKLKFAEINANMTKNAKERAEAQVRDLKMDLEQWRSKAQSFVRDEDKMKRQEEDVGRLEQEAKDLHQQNAQLLVTFQQFKTEWDLMRAENQSLQETLATYEMNLDRATDHNAQMMGHVNPKQKIRHMVNLKEENKELREQLKKAKQRITQLGVSRKGEGLLEALASFSHRGLGADQLSIPASACPDTPCQSVQGESRTPKRPSTPSRKMSPRRGSPEEEYQVWLADEDRRRQLQDRAVERVQTDFQHFIALIERAVLSGEMSGDSPNPAALLERLRSVVHPAMQGGRVASGTP</sequence>
<comment type="caution">
    <text evidence="7">The sequence shown here is derived from an EMBL/GenBank/DDBJ whole genome shotgun (WGS) entry which is preliminary data.</text>
</comment>
<keyword evidence="4" id="KW-0175">Coiled coil</keyword>
<feature type="coiled-coil region" evidence="4">
    <location>
        <begin position="236"/>
        <end position="284"/>
    </location>
</feature>
<evidence type="ECO:0000256" key="2">
    <source>
        <dbReference type="ARBA" id="ARBA00022490"/>
    </source>
</evidence>
<evidence type="ECO:0000256" key="5">
    <source>
        <dbReference type="SAM" id="MobiDB-lite"/>
    </source>
</evidence>
<accession>A0AA36NCT9</accession>
<keyword evidence="3" id="KW-0206">Cytoskeleton</keyword>
<evidence type="ECO:0000256" key="1">
    <source>
        <dbReference type="ARBA" id="ARBA00004186"/>
    </source>
</evidence>
<dbReference type="AlphaFoldDB" id="A0AA36NCT9"/>
<dbReference type="InterPro" id="IPR031794">
    <property type="entry name" value="HMMR_C"/>
</dbReference>
<evidence type="ECO:0000313" key="7">
    <source>
        <dbReference type="EMBL" id="CAJ1407720.1"/>
    </source>
</evidence>
<dbReference type="Proteomes" id="UP001178507">
    <property type="component" value="Unassembled WGS sequence"/>
</dbReference>
<dbReference type="EMBL" id="CAUJNA010003687">
    <property type="protein sequence ID" value="CAJ1407720.1"/>
    <property type="molecule type" value="Genomic_DNA"/>
</dbReference>
<keyword evidence="2" id="KW-0963">Cytoplasm</keyword>
<dbReference type="PANTHER" id="PTHR45615:SF63">
    <property type="entry name" value="CHROMOSOME UNDETERMINED SCAFFOLD_10, WHOLE GENOME SHOTGUN SEQUENCE"/>
    <property type="match status" value="1"/>
</dbReference>
<evidence type="ECO:0000313" key="8">
    <source>
        <dbReference type="Proteomes" id="UP001178507"/>
    </source>
</evidence>
<reference evidence="7" key="1">
    <citation type="submission" date="2023-08" db="EMBL/GenBank/DDBJ databases">
        <authorList>
            <person name="Chen Y."/>
            <person name="Shah S."/>
            <person name="Dougan E. K."/>
            <person name="Thang M."/>
            <person name="Chan C."/>
        </authorList>
    </citation>
    <scope>NUCLEOTIDE SEQUENCE</scope>
</reference>
<dbReference type="GO" id="GO:0005819">
    <property type="term" value="C:spindle"/>
    <property type="evidence" value="ECO:0007669"/>
    <property type="project" value="UniProtKB-SubCell"/>
</dbReference>
<feature type="compositionally biased region" description="Basic and acidic residues" evidence="5">
    <location>
        <begin position="69"/>
        <end position="82"/>
    </location>
</feature>
<gene>
    <name evidence="7" type="ORF">EVOR1521_LOCUS29348</name>
</gene>
<keyword evidence="8" id="KW-1185">Reference proteome</keyword>
<evidence type="ECO:0000256" key="3">
    <source>
        <dbReference type="ARBA" id="ARBA00023212"/>
    </source>
</evidence>
<dbReference type="PANTHER" id="PTHR45615">
    <property type="entry name" value="MYOSIN HEAVY CHAIN, NON-MUSCLE"/>
    <property type="match status" value="1"/>
</dbReference>
<feature type="region of interest" description="Disordered" evidence="5">
    <location>
        <begin position="1"/>
        <end position="95"/>
    </location>
</feature>
<proteinExistence type="predicted"/>
<protein>
    <recommendedName>
        <fullName evidence="6">Hyaluronan-mediated motility receptor C-terminal domain-containing protein</fullName>
    </recommendedName>
</protein>
<feature type="coiled-coil region" evidence="4">
    <location>
        <begin position="470"/>
        <end position="689"/>
    </location>
</feature>
<feature type="coiled-coil region" evidence="4">
    <location>
        <begin position="309"/>
        <end position="438"/>
    </location>
</feature>
<evidence type="ECO:0000259" key="6">
    <source>
        <dbReference type="Pfam" id="PF15908"/>
    </source>
</evidence>
<dbReference type="Pfam" id="PF15908">
    <property type="entry name" value="HMMR_C"/>
    <property type="match status" value="1"/>
</dbReference>
<evidence type="ECO:0000256" key="4">
    <source>
        <dbReference type="SAM" id="Coils"/>
    </source>
</evidence>